<keyword evidence="8" id="KW-1185">Reference proteome</keyword>
<dbReference type="GO" id="GO:0008422">
    <property type="term" value="F:beta-glucosidase activity"/>
    <property type="evidence" value="ECO:0007669"/>
    <property type="project" value="TreeGrafter"/>
</dbReference>
<dbReference type="Pfam" id="PF00150">
    <property type="entry name" value="Cellulase"/>
    <property type="match status" value="1"/>
</dbReference>
<evidence type="ECO:0000313" key="7">
    <source>
        <dbReference type="EMBL" id="KAI9635403.1"/>
    </source>
</evidence>
<keyword evidence="2 4" id="KW-0378">Hydrolase</keyword>
<evidence type="ECO:0000259" key="6">
    <source>
        <dbReference type="Pfam" id="PF00150"/>
    </source>
</evidence>
<dbReference type="GeneID" id="77726262"/>
<dbReference type="GO" id="GO:0005576">
    <property type="term" value="C:extracellular region"/>
    <property type="evidence" value="ECO:0007669"/>
    <property type="project" value="TreeGrafter"/>
</dbReference>
<feature type="signal peptide" evidence="5">
    <location>
        <begin position="1"/>
        <end position="18"/>
    </location>
</feature>
<dbReference type="PANTHER" id="PTHR31297">
    <property type="entry name" value="GLUCAN ENDO-1,6-BETA-GLUCOSIDASE B"/>
    <property type="match status" value="1"/>
</dbReference>
<dbReference type="GO" id="GO:0009251">
    <property type="term" value="P:glucan catabolic process"/>
    <property type="evidence" value="ECO:0007669"/>
    <property type="project" value="TreeGrafter"/>
</dbReference>
<sequence>MLIASSSLGILLLSAAAATSVARQASQGYFQWGSAPIRGVNLGGWLVLEPWITPSIFEDKPDWVVDEWTYGAYWRDRRDTYSEIRTHWGSWFKQSDLQEMKRVGLNTVRIPIGYWSLIPLSTSEPYLPGAFDYLKLGVNWAQQAGLSVMIDLHGAPGSQNGFDNSGFRGPREWFWNQTNADRSISALKVLVAEFSQAGYANTVTAIGLLNEPFPVSPDQVGFLRKFLQDSYASLRAIQTQKHLVIVIDSAYQGLPAWQDFMVQGYYDGVETDCRFNNYTLVYGYNQVLQWFCNQTDYFRASDKTHWTIIGEFTPAHTDCARWLNGRCRGARWDNSLNGHRLTFPGDCKKKTGSDISRWDGDYVEHLARSFETQTYVYEQASGWIMWTWKTEEAADWSMSAGITYGWIPTPVWNKTRG</sequence>
<dbReference type="EMBL" id="JAKWFO010000005">
    <property type="protein sequence ID" value="KAI9635403.1"/>
    <property type="molecule type" value="Genomic_DNA"/>
</dbReference>
<keyword evidence="3 4" id="KW-0326">Glycosidase</keyword>
<gene>
    <name evidence="7" type="ORF">MKK02DRAFT_25582</name>
</gene>
<keyword evidence="5" id="KW-0732">Signal</keyword>
<name>A0AA38H838_9TREE</name>
<evidence type="ECO:0000256" key="4">
    <source>
        <dbReference type="RuleBase" id="RU361153"/>
    </source>
</evidence>
<protein>
    <submittedName>
        <fullName evidence="7">Glucan 1,3-beta-glucosidase</fullName>
    </submittedName>
</protein>
<comment type="similarity">
    <text evidence="1 4">Belongs to the glycosyl hydrolase 5 (cellulase A) family.</text>
</comment>
<accession>A0AA38H838</accession>
<dbReference type="PANTHER" id="PTHR31297:SF42">
    <property type="entry name" value="GLYCOSIDE HYDROLASE FAMILY 5 DOMAIN-CONTAINING PROTEIN"/>
    <property type="match status" value="1"/>
</dbReference>
<organism evidence="7 8">
    <name type="scientific">Dioszegia hungarica</name>
    <dbReference type="NCBI Taxonomy" id="4972"/>
    <lineage>
        <taxon>Eukaryota</taxon>
        <taxon>Fungi</taxon>
        <taxon>Dikarya</taxon>
        <taxon>Basidiomycota</taxon>
        <taxon>Agaricomycotina</taxon>
        <taxon>Tremellomycetes</taxon>
        <taxon>Tremellales</taxon>
        <taxon>Bulleribasidiaceae</taxon>
        <taxon>Dioszegia</taxon>
    </lineage>
</organism>
<reference evidence="7" key="1">
    <citation type="journal article" date="2022" name="G3 (Bethesda)">
        <title>High quality genome of the basidiomycete yeast Dioszegia hungarica PDD-24b-2 isolated from cloud water.</title>
        <authorList>
            <person name="Jarrige D."/>
            <person name="Haridas S."/>
            <person name="Bleykasten-Grosshans C."/>
            <person name="Joly M."/>
            <person name="Nadalig T."/>
            <person name="Sancelme M."/>
            <person name="Vuilleumier S."/>
            <person name="Grigoriev I.V."/>
            <person name="Amato P."/>
            <person name="Bringel F."/>
        </authorList>
    </citation>
    <scope>NUCLEOTIDE SEQUENCE</scope>
    <source>
        <strain evidence="7">PDD-24b-2</strain>
    </source>
</reference>
<evidence type="ECO:0000256" key="3">
    <source>
        <dbReference type="ARBA" id="ARBA00023295"/>
    </source>
</evidence>
<dbReference type="RefSeq" id="XP_052945180.1">
    <property type="nucleotide sequence ID" value="XM_053087061.1"/>
</dbReference>
<dbReference type="InterPro" id="IPR017853">
    <property type="entry name" value="GH"/>
</dbReference>
<dbReference type="AlphaFoldDB" id="A0AA38H838"/>
<dbReference type="InterPro" id="IPR001547">
    <property type="entry name" value="Glyco_hydro_5"/>
</dbReference>
<feature type="chain" id="PRO_5041392771" evidence="5">
    <location>
        <begin position="19"/>
        <end position="417"/>
    </location>
</feature>
<proteinExistence type="inferred from homology"/>
<dbReference type="Proteomes" id="UP001164286">
    <property type="component" value="Unassembled WGS sequence"/>
</dbReference>
<feature type="domain" description="Glycoside hydrolase family 5" evidence="6">
    <location>
        <begin position="83"/>
        <end position="253"/>
    </location>
</feature>
<dbReference type="InterPro" id="IPR050386">
    <property type="entry name" value="Glycosyl_hydrolase_5"/>
</dbReference>
<evidence type="ECO:0000313" key="8">
    <source>
        <dbReference type="Proteomes" id="UP001164286"/>
    </source>
</evidence>
<dbReference type="GO" id="GO:0009986">
    <property type="term" value="C:cell surface"/>
    <property type="evidence" value="ECO:0007669"/>
    <property type="project" value="TreeGrafter"/>
</dbReference>
<dbReference type="Gene3D" id="3.20.20.80">
    <property type="entry name" value="Glycosidases"/>
    <property type="match status" value="1"/>
</dbReference>
<evidence type="ECO:0000256" key="5">
    <source>
        <dbReference type="SAM" id="SignalP"/>
    </source>
</evidence>
<evidence type="ECO:0000256" key="1">
    <source>
        <dbReference type="ARBA" id="ARBA00005641"/>
    </source>
</evidence>
<evidence type="ECO:0000256" key="2">
    <source>
        <dbReference type="ARBA" id="ARBA00022801"/>
    </source>
</evidence>
<dbReference type="SUPFAM" id="SSF51445">
    <property type="entry name" value="(Trans)glycosidases"/>
    <property type="match status" value="1"/>
</dbReference>
<comment type="caution">
    <text evidence="7">The sequence shown here is derived from an EMBL/GenBank/DDBJ whole genome shotgun (WGS) entry which is preliminary data.</text>
</comment>